<keyword evidence="1" id="KW-0812">Transmembrane</keyword>
<proteinExistence type="predicted"/>
<name>A0A0X8X7P5_9SPHI</name>
<evidence type="ECO:0000256" key="1">
    <source>
        <dbReference type="SAM" id="Phobius"/>
    </source>
</evidence>
<gene>
    <name evidence="2" type="ORF">MgSA37_03149</name>
</gene>
<evidence type="ECO:0000313" key="3">
    <source>
        <dbReference type="Proteomes" id="UP000218263"/>
    </source>
</evidence>
<reference evidence="2 3" key="1">
    <citation type="submission" date="2015-12" db="EMBL/GenBank/DDBJ databases">
        <title>Genome sequence of Mucilaginibacter gotjawali.</title>
        <authorList>
            <person name="Lee J.S."/>
            <person name="Lee K.C."/>
            <person name="Kim K.K."/>
            <person name="Lee B.W."/>
        </authorList>
    </citation>
    <scope>NUCLEOTIDE SEQUENCE [LARGE SCALE GENOMIC DNA]</scope>
    <source>
        <strain evidence="2 3">SA3-7</strain>
    </source>
</reference>
<dbReference type="EMBL" id="AP017313">
    <property type="protein sequence ID" value="BAU54969.1"/>
    <property type="molecule type" value="Genomic_DNA"/>
</dbReference>
<dbReference type="KEGG" id="mgot:MgSA37_03149"/>
<accession>A0A0X8X7P5</accession>
<feature type="transmembrane region" description="Helical" evidence="1">
    <location>
        <begin position="34"/>
        <end position="54"/>
    </location>
</feature>
<sequence>MILVIYSDPQKMKIEHKKAANPLKDLPPFQQKTFTVAIILAFLGIFVWFIKILFF</sequence>
<keyword evidence="1" id="KW-0472">Membrane</keyword>
<keyword evidence="1" id="KW-1133">Transmembrane helix</keyword>
<dbReference type="Proteomes" id="UP000218263">
    <property type="component" value="Chromosome"/>
</dbReference>
<keyword evidence="3" id="KW-1185">Reference proteome</keyword>
<protein>
    <submittedName>
        <fullName evidence="2">Uncharacterized protein</fullName>
    </submittedName>
</protein>
<organism evidence="2 3">
    <name type="scientific">Mucilaginibacter gotjawali</name>
    <dbReference type="NCBI Taxonomy" id="1550579"/>
    <lineage>
        <taxon>Bacteria</taxon>
        <taxon>Pseudomonadati</taxon>
        <taxon>Bacteroidota</taxon>
        <taxon>Sphingobacteriia</taxon>
        <taxon>Sphingobacteriales</taxon>
        <taxon>Sphingobacteriaceae</taxon>
        <taxon>Mucilaginibacter</taxon>
    </lineage>
</organism>
<evidence type="ECO:0000313" key="2">
    <source>
        <dbReference type="EMBL" id="BAU54969.1"/>
    </source>
</evidence>
<dbReference type="AlphaFoldDB" id="A0A0X8X7P5"/>